<accession>A0A285NVY0</accession>
<name>A0A285NVY0_9AQUI</name>
<gene>
    <name evidence="3" type="ORF">SAMN06265353_0651</name>
</gene>
<reference evidence="4" key="1">
    <citation type="submission" date="2017-09" db="EMBL/GenBank/DDBJ databases">
        <authorList>
            <person name="Varghese N."/>
            <person name="Submissions S."/>
        </authorList>
    </citation>
    <scope>NUCLEOTIDE SEQUENCE [LARGE SCALE GENOMIC DNA]</scope>
    <source>
        <strain evidence="4">DSM 2913</strain>
    </source>
</reference>
<feature type="domain" description="Nudix hydrolase" evidence="2">
    <location>
        <begin position="6"/>
        <end position="135"/>
    </location>
</feature>
<dbReference type="CDD" id="cd18873">
    <property type="entry name" value="NUDIX_NadM_like"/>
    <property type="match status" value="1"/>
</dbReference>
<protein>
    <submittedName>
        <fullName evidence="3">8-oxo-dGTP diphosphatase</fullName>
    </submittedName>
</protein>
<dbReference type="Proteomes" id="UP000218627">
    <property type="component" value="Unassembled WGS sequence"/>
</dbReference>
<dbReference type="OrthoDB" id="9786141at2"/>
<proteinExistence type="predicted"/>
<evidence type="ECO:0000259" key="2">
    <source>
        <dbReference type="PROSITE" id="PS51462"/>
    </source>
</evidence>
<dbReference type="InterPro" id="IPR020476">
    <property type="entry name" value="Nudix_hydrolase"/>
</dbReference>
<dbReference type="InterPro" id="IPR000086">
    <property type="entry name" value="NUDIX_hydrolase_dom"/>
</dbReference>
<dbReference type="PRINTS" id="PR00502">
    <property type="entry name" value="NUDIXFAMILY"/>
</dbReference>
<dbReference type="EMBL" id="OBEN01000002">
    <property type="protein sequence ID" value="SNZ13187.1"/>
    <property type="molecule type" value="Genomic_DNA"/>
</dbReference>
<keyword evidence="4" id="KW-1185">Reference proteome</keyword>
<evidence type="ECO:0000313" key="4">
    <source>
        <dbReference type="Proteomes" id="UP000218627"/>
    </source>
</evidence>
<dbReference type="SUPFAM" id="SSF55811">
    <property type="entry name" value="Nudix"/>
    <property type="match status" value="1"/>
</dbReference>
<evidence type="ECO:0000313" key="3">
    <source>
        <dbReference type="EMBL" id="SNZ13187.1"/>
    </source>
</evidence>
<dbReference type="Gene3D" id="3.90.79.10">
    <property type="entry name" value="Nucleoside Triphosphate Pyrophosphohydrolase"/>
    <property type="match status" value="1"/>
</dbReference>
<keyword evidence="1" id="KW-0378">Hydrolase</keyword>
<dbReference type="GO" id="GO:0016787">
    <property type="term" value="F:hydrolase activity"/>
    <property type="evidence" value="ECO:0007669"/>
    <property type="project" value="UniProtKB-KW"/>
</dbReference>
<dbReference type="PANTHER" id="PTHR43736">
    <property type="entry name" value="ADP-RIBOSE PYROPHOSPHATASE"/>
    <property type="match status" value="1"/>
</dbReference>
<sequence>MEKPKTPFLAVDGIVRLWEGNFFKGIVLIERLYPPYGFALPGGFVEIGETVEQAILREVKEETSLDANIKRLFGVYSHPERDPRFHVVSLVFLLDAWGKPHASSDAKKVYVVKLEDIPFEKLVFDHKQILLDFIRS</sequence>
<dbReference type="PROSITE" id="PS51462">
    <property type="entry name" value="NUDIX"/>
    <property type="match status" value="1"/>
</dbReference>
<evidence type="ECO:0000256" key="1">
    <source>
        <dbReference type="ARBA" id="ARBA00022801"/>
    </source>
</evidence>
<dbReference type="AlphaFoldDB" id="A0A285NVY0"/>
<dbReference type="Pfam" id="PF00293">
    <property type="entry name" value="NUDIX"/>
    <property type="match status" value="1"/>
</dbReference>
<dbReference type="PANTHER" id="PTHR43736:SF1">
    <property type="entry name" value="DIHYDRONEOPTERIN TRIPHOSPHATE DIPHOSPHATASE"/>
    <property type="match status" value="1"/>
</dbReference>
<organism evidence="3 4">
    <name type="scientific">Hydrogenobacter hydrogenophilus</name>
    <dbReference type="NCBI Taxonomy" id="35835"/>
    <lineage>
        <taxon>Bacteria</taxon>
        <taxon>Pseudomonadati</taxon>
        <taxon>Aquificota</taxon>
        <taxon>Aquificia</taxon>
        <taxon>Aquificales</taxon>
        <taxon>Aquificaceae</taxon>
        <taxon>Hydrogenobacter</taxon>
    </lineage>
</organism>
<dbReference type="InterPro" id="IPR015797">
    <property type="entry name" value="NUDIX_hydrolase-like_dom_sf"/>
</dbReference>
<dbReference type="RefSeq" id="WP_096601062.1">
    <property type="nucleotide sequence ID" value="NZ_OBEN01000002.1"/>
</dbReference>